<dbReference type="Gene3D" id="3.40.50.720">
    <property type="entry name" value="NAD(P)-binding Rossmann-like Domain"/>
    <property type="match status" value="1"/>
</dbReference>
<accession>A0A5J6GG85</accession>
<dbReference type="RefSeq" id="WP_055555445.1">
    <property type="nucleotide sequence ID" value="NZ_CP023699.1"/>
</dbReference>
<evidence type="ECO:0000256" key="2">
    <source>
        <dbReference type="ARBA" id="ARBA00023002"/>
    </source>
</evidence>
<reference evidence="3 4" key="1">
    <citation type="submission" date="2017-09" db="EMBL/GenBank/DDBJ databases">
        <authorList>
            <person name="Lee N."/>
            <person name="Cho B.-K."/>
        </authorList>
    </citation>
    <scope>NUCLEOTIDE SEQUENCE [LARGE SCALE GENOMIC DNA]</scope>
    <source>
        <strain evidence="3 4">ATCC 12853</strain>
    </source>
</reference>
<dbReference type="Pfam" id="PF00106">
    <property type="entry name" value="adh_short"/>
    <property type="match status" value="1"/>
</dbReference>
<evidence type="ECO:0000313" key="3">
    <source>
        <dbReference type="EMBL" id="QEU93011.1"/>
    </source>
</evidence>
<dbReference type="GO" id="GO:0016491">
    <property type="term" value="F:oxidoreductase activity"/>
    <property type="evidence" value="ECO:0007669"/>
    <property type="project" value="UniProtKB-KW"/>
</dbReference>
<dbReference type="InterPro" id="IPR036291">
    <property type="entry name" value="NAD(P)-bd_dom_sf"/>
</dbReference>
<dbReference type="KEGG" id="ska:CP970_20715"/>
<keyword evidence="2" id="KW-0560">Oxidoreductase</keyword>
<organism evidence="3 4">
    <name type="scientific">Streptomyces kanamyceticus</name>
    <dbReference type="NCBI Taxonomy" id="1967"/>
    <lineage>
        <taxon>Bacteria</taxon>
        <taxon>Bacillati</taxon>
        <taxon>Actinomycetota</taxon>
        <taxon>Actinomycetes</taxon>
        <taxon>Kitasatosporales</taxon>
        <taxon>Streptomycetaceae</taxon>
        <taxon>Streptomyces</taxon>
    </lineage>
</organism>
<sequence>MPKYAGRKAVVVGGADGLGLAIAKRLVEGGAEVVVTGGPAADLAEAAAEVGPAAHVIGCETADPAAVDALGPAVARRLGGIDHLFVHAENGLPPAAPPGLLRLLREGGSVVLTTSSSVEPGLNSLAPLIRCRGSADEVARTALRLAAETSRIHPDSRTRTERT</sequence>
<dbReference type="SUPFAM" id="SSF51735">
    <property type="entry name" value="NAD(P)-binding Rossmann-fold domains"/>
    <property type="match status" value="1"/>
</dbReference>
<evidence type="ECO:0000313" key="4">
    <source>
        <dbReference type="Proteomes" id="UP000325529"/>
    </source>
</evidence>
<comment type="similarity">
    <text evidence="1">Belongs to the short-chain dehydrogenases/reductases (SDR) family.</text>
</comment>
<evidence type="ECO:0000256" key="1">
    <source>
        <dbReference type="ARBA" id="ARBA00006484"/>
    </source>
</evidence>
<dbReference type="AlphaFoldDB" id="A0A5J6GG85"/>
<gene>
    <name evidence="3" type="ORF">CP970_20715</name>
</gene>
<dbReference type="EMBL" id="CP023699">
    <property type="protein sequence ID" value="QEU93011.1"/>
    <property type="molecule type" value="Genomic_DNA"/>
</dbReference>
<dbReference type="Proteomes" id="UP000325529">
    <property type="component" value="Chromosome"/>
</dbReference>
<dbReference type="PANTHER" id="PTHR43669:SF3">
    <property type="entry name" value="ALCOHOL DEHYDROGENASE, PUTATIVE (AFU_ORTHOLOGUE AFUA_3G03445)-RELATED"/>
    <property type="match status" value="1"/>
</dbReference>
<dbReference type="PANTHER" id="PTHR43669">
    <property type="entry name" value="5-KETO-D-GLUCONATE 5-REDUCTASE"/>
    <property type="match status" value="1"/>
</dbReference>
<keyword evidence="4" id="KW-1185">Reference proteome</keyword>
<dbReference type="PRINTS" id="PR00081">
    <property type="entry name" value="GDHRDH"/>
</dbReference>
<name>A0A5J6GG85_STRKN</name>
<proteinExistence type="inferred from homology"/>
<dbReference type="InterPro" id="IPR002347">
    <property type="entry name" value="SDR_fam"/>
</dbReference>
<protein>
    <submittedName>
        <fullName evidence="3">SDR family NAD(P)-dependent oxidoreductase</fullName>
    </submittedName>
</protein>